<feature type="domain" description="Major facilitator superfamily (MFS) profile" evidence="10">
    <location>
        <begin position="213"/>
        <end position="415"/>
    </location>
</feature>
<keyword evidence="6 9" id="KW-0812">Transmembrane</keyword>
<evidence type="ECO:0000256" key="6">
    <source>
        <dbReference type="ARBA" id="ARBA00022692"/>
    </source>
</evidence>
<dbReference type="Gene3D" id="1.20.1250.20">
    <property type="entry name" value="MFS general substrate transporter like domains"/>
    <property type="match status" value="2"/>
</dbReference>
<comment type="similarity">
    <text evidence="2">Belongs to the major facilitator superfamily. Set transporter family.</text>
</comment>
<dbReference type="PANTHER" id="PTHR23535:SF2">
    <property type="entry name" value="SUGAR EFFLUX TRANSPORTER A-RELATED"/>
    <property type="match status" value="1"/>
</dbReference>
<feature type="transmembrane region" description="Helical" evidence="9">
    <location>
        <begin position="214"/>
        <end position="238"/>
    </location>
</feature>
<dbReference type="EMBL" id="BAAAQD010000001">
    <property type="protein sequence ID" value="GAA1501924.1"/>
    <property type="molecule type" value="Genomic_DNA"/>
</dbReference>
<feature type="transmembrane region" description="Helical" evidence="9">
    <location>
        <begin position="173"/>
        <end position="193"/>
    </location>
</feature>
<evidence type="ECO:0000313" key="11">
    <source>
        <dbReference type="EMBL" id="GAA1501924.1"/>
    </source>
</evidence>
<dbReference type="InterPro" id="IPR011701">
    <property type="entry name" value="MFS"/>
</dbReference>
<dbReference type="InterPro" id="IPR020846">
    <property type="entry name" value="MFS_dom"/>
</dbReference>
<feature type="transmembrane region" description="Helical" evidence="9">
    <location>
        <begin position="18"/>
        <end position="37"/>
    </location>
</feature>
<keyword evidence="12" id="KW-1185">Reference proteome</keyword>
<gene>
    <name evidence="11" type="ORF">GCM10009827_012700</name>
</gene>
<accession>A0ABN1ZPM6</accession>
<feature type="transmembrane region" description="Helical" evidence="9">
    <location>
        <begin position="77"/>
        <end position="96"/>
    </location>
</feature>
<dbReference type="Pfam" id="PF07690">
    <property type="entry name" value="MFS_1"/>
    <property type="match status" value="1"/>
</dbReference>
<dbReference type="PANTHER" id="PTHR23535">
    <property type="entry name" value="SUGAR EFFLUX TRANSPORTER A-RELATED"/>
    <property type="match status" value="1"/>
</dbReference>
<proteinExistence type="inferred from homology"/>
<feature type="transmembrane region" description="Helical" evidence="9">
    <location>
        <begin position="337"/>
        <end position="357"/>
    </location>
</feature>
<dbReference type="Proteomes" id="UP001501470">
    <property type="component" value="Unassembled WGS sequence"/>
</dbReference>
<keyword evidence="7 9" id="KW-1133">Transmembrane helix</keyword>
<feature type="transmembrane region" description="Helical" evidence="9">
    <location>
        <begin position="303"/>
        <end position="325"/>
    </location>
</feature>
<sequence>MQMGFDAGRVVGTKLPHLLVCVLLLGIADSMIGPYLVLFGADRARLSPLQVGVFLSVIAVSGLFVTSWLGRRFDRGAGRWPALVAVLAPAVGYLALSTTTSYALLLVIGAGLLGAGLAGFSQVFALARTHLDRASGDASGRGTLALRSVFSLAWAIGPILGSAALAWRGYSGLLLLTSLAFALIAAPLLLLGPAPVTPRTAPQSRAPSRLRRPVLLVAASFMLFNTAMCAGSVALPLYVTRTLGRTDQDVGLLASTGALAEIPAALSLILLPARVPRQRVILLGMLLFVVYFVLVSAGSSLPLLLVAQVVRGLAIAAVNALGITYMQDLMPEATGRATALFGNAFITASLVSGLVAGATAQALGYRAALLLCGLISAAGCLLLISARQPPRDELLVVLHDVGSAPGLGVKPDRDR</sequence>
<feature type="transmembrane region" description="Helical" evidence="9">
    <location>
        <begin position="280"/>
        <end position="297"/>
    </location>
</feature>
<protein>
    <submittedName>
        <fullName evidence="11">MFS transporter</fullName>
    </submittedName>
</protein>
<evidence type="ECO:0000256" key="8">
    <source>
        <dbReference type="ARBA" id="ARBA00023136"/>
    </source>
</evidence>
<comment type="caution">
    <text evidence="11">The sequence shown here is derived from an EMBL/GenBank/DDBJ whole genome shotgun (WGS) entry which is preliminary data.</text>
</comment>
<keyword evidence="8 9" id="KW-0472">Membrane</keyword>
<dbReference type="InterPro" id="IPR036259">
    <property type="entry name" value="MFS_trans_sf"/>
</dbReference>
<comment type="subcellular location">
    <subcellularLocation>
        <location evidence="1">Cell membrane</location>
        <topology evidence="1">Multi-pass membrane protein</topology>
    </subcellularLocation>
</comment>
<feature type="transmembrane region" description="Helical" evidence="9">
    <location>
        <begin position="102"/>
        <end position="127"/>
    </location>
</feature>
<evidence type="ECO:0000256" key="4">
    <source>
        <dbReference type="ARBA" id="ARBA00022475"/>
    </source>
</evidence>
<evidence type="ECO:0000256" key="2">
    <source>
        <dbReference type="ARBA" id="ARBA00006523"/>
    </source>
</evidence>
<organism evidence="11 12">
    <name type="scientific">Dactylosporangium maewongense</name>
    <dbReference type="NCBI Taxonomy" id="634393"/>
    <lineage>
        <taxon>Bacteria</taxon>
        <taxon>Bacillati</taxon>
        <taxon>Actinomycetota</taxon>
        <taxon>Actinomycetes</taxon>
        <taxon>Micromonosporales</taxon>
        <taxon>Micromonosporaceae</taxon>
        <taxon>Dactylosporangium</taxon>
    </lineage>
</organism>
<evidence type="ECO:0000256" key="1">
    <source>
        <dbReference type="ARBA" id="ARBA00004651"/>
    </source>
</evidence>
<dbReference type="PROSITE" id="PS50850">
    <property type="entry name" value="MFS"/>
    <property type="match status" value="1"/>
</dbReference>
<reference evidence="11 12" key="1">
    <citation type="journal article" date="2019" name="Int. J. Syst. Evol. Microbiol.">
        <title>The Global Catalogue of Microorganisms (GCM) 10K type strain sequencing project: providing services to taxonomists for standard genome sequencing and annotation.</title>
        <authorList>
            <consortium name="The Broad Institute Genomics Platform"/>
            <consortium name="The Broad Institute Genome Sequencing Center for Infectious Disease"/>
            <person name="Wu L."/>
            <person name="Ma J."/>
        </authorList>
    </citation>
    <scope>NUCLEOTIDE SEQUENCE [LARGE SCALE GENOMIC DNA]</scope>
    <source>
        <strain evidence="11 12">JCM 15933</strain>
    </source>
</reference>
<feature type="transmembrane region" description="Helical" evidence="9">
    <location>
        <begin position="363"/>
        <end position="384"/>
    </location>
</feature>
<dbReference type="CDD" id="cd17471">
    <property type="entry name" value="MFS_Set"/>
    <property type="match status" value="1"/>
</dbReference>
<evidence type="ECO:0000256" key="5">
    <source>
        <dbReference type="ARBA" id="ARBA00022597"/>
    </source>
</evidence>
<feature type="transmembrane region" description="Helical" evidence="9">
    <location>
        <begin position="148"/>
        <end position="167"/>
    </location>
</feature>
<feature type="transmembrane region" description="Helical" evidence="9">
    <location>
        <begin position="49"/>
        <end position="70"/>
    </location>
</feature>
<evidence type="ECO:0000313" key="12">
    <source>
        <dbReference type="Proteomes" id="UP001501470"/>
    </source>
</evidence>
<keyword evidence="4" id="KW-1003">Cell membrane</keyword>
<evidence type="ECO:0000256" key="7">
    <source>
        <dbReference type="ARBA" id="ARBA00022989"/>
    </source>
</evidence>
<evidence type="ECO:0000259" key="10">
    <source>
        <dbReference type="PROSITE" id="PS50850"/>
    </source>
</evidence>
<keyword evidence="3" id="KW-0813">Transport</keyword>
<name>A0ABN1ZPM6_9ACTN</name>
<evidence type="ECO:0000256" key="3">
    <source>
        <dbReference type="ARBA" id="ARBA00022448"/>
    </source>
</evidence>
<dbReference type="SUPFAM" id="SSF103473">
    <property type="entry name" value="MFS general substrate transporter"/>
    <property type="match status" value="1"/>
</dbReference>
<keyword evidence="5" id="KW-0762">Sugar transport</keyword>
<evidence type="ECO:0000256" key="9">
    <source>
        <dbReference type="SAM" id="Phobius"/>
    </source>
</evidence>
<feature type="transmembrane region" description="Helical" evidence="9">
    <location>
        <begin position="250"/>
        <end position="273"/>
    </location>
</feature>